<name>A0A1G7Q7T8_RHOCA</name>
<evidence type="ECO:0000313" key="1">
    <source>
        <dbReference type="EMBL" id="SDF94554.1"/>
    </source>
</evidence>
<proteinExistence type="predicted"/>
<protein>
    <submittedName>
        <fullName evidence="1">Uncharacterized protein</fullName>
    </submittedName>
</protein>
<dbReference type="AlphaFoldDB" id="A0A1G7Q7T8"/>
<sequence>MTINVNDYPQLRQLCWNRPDRAVVDGQTALALYERNWRFVDHDAFTPREQELLDRLVADYGNGHLMVA</sequence>
<gene>
    <name evidence="1" type="ORF">SAMN04244550_03151</name>
</gene>
<organism evidence="1 2">
    <name type="scientific">Rhodobacter capsulatus</name>
    <name type="common">Rhodopseudomonas capsulata</name>
    <dbReference type="NCBI Taxonomy" id="1061"/>
    <lineage>
        <taxon>Bacteria</taxon>
        <taxon>Pseudomonadati</taxon>
        <taxon>Pseudomonadota</taxon>
        <taxon>Alphaproteobacteria</taxon>
        <taxon>Rhodobacterales</taxon>
        <taxon>Rhodobacter group</taxon>
        <taxon>Rhodobacter</taxon>
    </lineage>
</organism>
<dbReference type="Proteomes" id="UP000183812">
    <property type="component" value="Unassembled WGS sequence"/>
</dbReference>
<accession>A0A1G7Q7T8</accession>
<dbReference type="OrthoDB" id="6168669at2"/>
<evidence type="ECO:0000313" key="2">
    <source>
        <dbReference type="Proteomes" id="UP000183812"/>
    </source>
</evidence>
<reference evidence="1 2" key="1">
    <citation type="submission" date="2016-10" db="EMBL/GenBank/DDBJ databases">
        <authorList>
            <person name="de Groot N.N."/>
        </authorList>
    </citation>
    <scope>NUCLEOTIDE SEQUENCE [LARGE SCALE GENOMIC DNA]</scope>
    <source>
        <strain evidence="2">DSM 938 / 37b4</strain>
    </source>
</reference>
<dbReference type="RefSeq" id="WP_074555816.1">
    <property type="nucleotide sequence ID" value="NZ_CP119563.1"/>
</dbReference>
<dbReference type="EMBL" id="FNAY01000022">
    <property type="protein sequence ID" value="SDF94554.1"/>
    <property type="molecule type" value="Genomic_DNA"/>
</dbReference>